<organism evidence="2">
    <name type="scientific">Tanacetum cinerariifolium</name>
    <name type="common">Dalmatian daisy</name>
    <name type="synonym">Chrysanthemum cinerariifolium</name>
    <dbReference type="NCBI Taxonomy" id="118510"/>
    <lineage>
        <taxon>Eukaryota</taxon>
        <taxon>Viridiplantae</taxon>
        <taxon>Streptophyta</taxon>
        <taxon>Embryophyta</taxon>
        <taxon>Tracheophyta</taxon>
        <taxon>Spermatophyta</taxon>
        <taxon>Magnoliopsida</taxon>
        <taxon>eudicotyledons</taxon>
        <taxon>Gunneridae</taxon>
        <taxon>Pentapetalae</taxon>
        <taxon>asterids</taxon>
        <taxon>campanulids</taxon>
        <taxon>Asterales</taxon>
        <taxon>Asteraceae</taxon>
        <taxon>Asteroideae</taxon>
        <taxon>Anthemideae</taxon>
        <taxon>Anthemidinae</taxon>
        <taxon>Tanacetum</taxon>
    </lineage>
</organism>
<accession>A0A699J168</accession>
<protein>
    <recommendedName>
        <fullName evidence="3">Xylulose kinase-1</fullName>
    </recommendedName>
</protein>
<feature type="region of interest" description="Disordered" evidence="1">
    <location>
        <begin position="307"/>
        <end position="327"/>
    </location>
</feature>
<proteinExistence type="predicted"/>
<reference evidence="2" key="1">
    <citation type="journal article" date="2019" name="Sci. Rep.">
        <title>Draft genome of Tanacetum cinerariifolium, the natural source of mosquito coil.</title>
        <authorList>
            <person name="Yamashiro T."/>
            <person name="Shiraishi A."/>
            <person name="Satake H."/>
            <person name="Nakayama K."/>
        </authorList>
    </citation>
    <scope>NUCLEOTIDE SEQUENCE</scope>
</reference>
<sequence length="327" mass="36518">MSTPTFAETYKLVTFLEKPAESAGFEQIINFLKSKPICYALTVNLTIYVSYVKQFWVMTKVKKVNEKEQIQALVDKTKVIITEDNIKSKLHFDNTEGTVCLLNEAIFEGLACMRRLKKIGLGRRVKSPIEKDGLGAQKDASKQGRMIEEIDAEIALDKEKGRTNDDEMFRVDDLAGEVVMKTTTGVKDSATPTTYVTKDEVTMAQALAALKSTKPKVVVHEQEMSTTITTAATTVTTVVPTPRSKVTTVVPTPRSKGIVFHEYKQSQIPTVSSLKDKGKGKMIEPKVTIKKKDQMRIDEEYARTLEAEEQEAARLSRAQQDEEANNS</sequence>
<evidence type="ECO:0000313" key="2">
    <source>
        <dbReference type="EMBL" id="GFA02364.1"/>
    </source>
</evidence>
<dbReference type="AlphaFoldDB" id="A0A699J168"/>
<evidence type="ECO:0000256" key="1">
    <source>
        <dbReference type="SAM" id="MobiDB-lite"/>
    </source>
</evidence>
<name>A0A699J168_TANCI</name>
<gene>
    <name evidence="2" type="ORF">Tci_574336</name>
</gene>
<comment type="caution">
    <text evidence="2">The sequence shown here is derived from an EMBL/GenBank/DDBJ whole genome shotgun (WGS) entry which is preliminary data.</text>
</comment>
<evidence type="ECO:0008006" key="3">
    <source>
        <dbReference type="Google" id="ProtNLM"/>
    </source>
</evidence>
<dbReference type="EMBL" id="BKCJ010357259">
    <property type="protein sequence ID" value="GFA02364.1"/>
    <property type="molecule type" value="Genomic_DNA"/>
</dbReference>